<name>A0A2I0KTD2_PUNGR</name>
<sequence length="331" mass="35416">MGELCTVRYPRSLLLPRRRATGVFAPAEMEKRQRLLQTAGALLRCFHAPGVLERENFFGRLGGCRAIPKPSSTSAIHTPWTLGTRPPGTVPTRHRCARPARPRLWGGPTCAAGAATSPSTRGALPSLGPSPTPPPHFHSCHQLKLLPAPAHPSGFFKCDGCGHHGDGFSYRCTTAGSDFDLHVVCATKPLKDTHRSHLHELSLTFSPPYNDRAFSCDLRGAAGSNHWLYRQGFMVPAGVGASPNIVLGQHGTGLGRINYPQPPPATMFRGRLMAAAAEGFMQGTAQRVAQCLQQNMTGSDSGAGTRGSTDTGVLVGYELSHSDELTGMYNC</sequence>
<proteinExistence type="predicted"/>
<evidence type="ECO:0000256" key="1">
    <source>
        <dbReference type="ARBA" id="ARBA00022737"/>
    </source>
</evidence>
<dbReference type="AlphaFoldDB" id="A0A2I0KTD2"/>
<evidence type="ECO:0000313" key="5">
    <source>
        <dbReference type="Proteomes" id="UP000233551"/>
    </source>
</evidence>
<feature type="region of interest" description="Disordered" evidence="2">
    <location>
        <begin position="75"/>
        <end position="95"/>
    </location>
</feature>
<dbReference type="Proteomes" id="UP000233551">
    <property type="component" value="Unassembled WGS sequence"/>
</dbReference>
<dbReference type="SUPFAM" id="SSF57889">
    <property type="entry name" value="Cysteine-rich domain"/>
    <property type="match status" value="1"/>
</dbReference>
<dbReference type="EMBL" id="PGOL01000361">
    <property type="protein sequence ID" value="PKI71735.1"/>
    <property type="molecule type" value="Genomic_DNA"/>
</dbReference>
<gene>
    <name evidence="4" type="ORF">CRG98_007868</name>
</gene>
<reference evidence="4 5" key="1">
    <citation type="submission" date="2017-11" db="EMBL/GenBank/DDBJ databases">
        <title>De-novo sequencing of pomegranate (Punica granatum L.) genome.</title>
        <authorList>
            <person name="Akparov Z."/>
            <person name="Amiraslanov A."/>
            <person name="Hajiyeva S."/>
            <person name="Abbasov M."/>
            <person name="Kaur K."/>
            <person name="Hamwieh A."/>
            <person name="Solovyev V."/>
            <person name="Salamov A."/>
            <person name="Braich B."/>
            <person name="Kosarev P."/>
            <person name="Mahmoud A."/>
            <person name="Hajiyev E."/>
            <person name="Babayeva S."/>
            <person name="Izzatullayeva V."/>
            <person name="Mammadov A."/>
            <person name="Mammadov A."/>
            <person name="Sharifova S."/>
            <person name="Ojaghi J."/>
            <person name="Eynullazada K."/>
            <person name="Bayramov B."/>
            <person name="Abdulazimova A."/>
            <person name="Shahmuradov I."/>
        </authorList>
    </citation>
    <scope>NUCLEOTIDE SEQUENCE [LARGE SCALE GENOMIC DNA]</scope>
    <source>
        <strain evidence="5">cv. AG2017</strain>
        <tissue evidence="4">Leaf</tissue>
    </source>
</reference>
<dbReference type="PANTHER" id="PTHR46288:SF80">
    <property type="entry name" value="CYSTEINE_HISTIDINE-RICH C1 DOMAIN FAMILY PROTEIN"/>
    <property type="match status" value="1"/>
</dbReference>
<organism evidence="4 5">
    <name type="scientific">Punica granatum</name>
    <name type="common">Pomegranate</name>
    <dbReference type="NCBI Taxonomy" id="22663"/>
    <lineage>
        <taxon>Eukaryota</taxon>
        <taxon>Viridiplantae</taxon>
        <taxon>Streptophyta</taxon>
        <taxon>Embryophyta</taxon>
        <taxon>Tracheophyta</taxon>
        <taxon>Spermatophyta</taxon>
        <taxon>Magnoliopsida</taxon>
        <taxon>eudicotyledons</taxon>
        <taxon>Gunneridae</taxon>
        <taxon>Pentapetalae</taxon>
        <taxon>rosids</taxon>
        <taxon>malvids</taxon>
        <taxon>Myrtales</taxon>
        <taxon>Lythraceae</taxon>
        <taxon>Punica</taxon>
    </lineage>
</organism>
<keyword evidence="5" id="KW-1185">Reference proteome</keyword>
<evidence type="ECO:0000313" key="4">
    <source>
        <dbReference type="EMBL" id="PKI71735.1"/>
    </source>
</evidence>
<dbReference type="PANTHER" id="PTHR46288">
    <property type="entry name" value="PHORBOL-ESTER/DAG-TYPE DOMAIN-CONTAINING PROTEIN"/>
    <property type="match status" value="1"/>
</dbReference>
<keyword evidence="1" id="KW-0677">Repeat</keyword>
<comment type="caution">
    <text evidence="4">The sequence shown here is derived from an EMBL/GenBank/DDBJ whole genome shotgun (WGS) entry which is preliminary data.</text>
</comment>
<dbReference type="InterPro" id="IPR004146">
    <property type="entry name" value="DC1"/>
</dbReference>
<evidence type="ECO:0000256" key="2">
    <source>
        <dbReference type="SAM" id="MobiDB-lite"/>
    </source>
</evidence>
<feature type="region of interest" description="Disordered" evidence="2">
    <location>
        <begin position="107"/>
        <end position="135"/>
    </location>
</feature>
<feature type="domain" description="DC1" evidence="3">
    <location>
        <begin position="137"/>
        <end position="186"/>
    </location>
</feature>
<evidence type="ECO:0000259" key="3">
    <source>
        <dbReference type="Pfam" id="PF03107"/>
    </source>
</evidence>
<accession>A0A2I0KTD2</accession>
<dbReference type="InterPro" id="IPR046349">
    <property type="entry name" value="C1-like_sf"/>
</dbReference>
<protein>
    <recommendedName>
        <fullName evidence="3">DC1 domain-containing protein</fullName>
    </recommendedName>
</protein>
<dbReference type="Pfam" id="PF03107">
    <property type="entry name" value="C1_2"/>
    <property type="match status" value="1"/>
</dbReference>